<reference evidence="1" key="3">
    <citation type="submission" date="2019-06" db="EMBL/GenBank/DDBJ databases">
        <title>A comparative analysis of the Nautiliaceae.</title>
        <authorList>
            <person name="Grosche A."/>
            <person name="Smedile F."/>
            <person name="Vetriani C."/>
        </authorList>
    </citation>
    <scope>NUCLEOTIDE SEQUENCE</scope>
    <source>
        <strain evidence="1">TB6</strain>
    </source>
</reference>
<reference evidence="4" key="1">
    <citation type="submission" date="2018-03" db="EMBL/GenBank/DDBJ databases">
        <title>A comparative analysis of the Nautiliaceae.</title>
        <authorList>
            <person name="Grosche A."/>
            <person name="Smedile F."/>
            <person name="Vetriani C."/>
        </authorList>
    </citation>
    <scope>NUCLEOTIDE SEQUENCE [LARGE SCALE GENOMIC DNA]</scope>
    <source>
        <strain evidence="4">TB6</strain>
    </source>
</reference>
<proteinExistence type="predicted"/>
<gene>
    <name evidence="1" type="ORF">C6V80_05720</name>
    <name evidence="2" type="ORF">EDC58_0281</name>
</gene>
<keyword evidence="4" id="KW-1185">Reference proteome</keyword>
<dbReference type="Proteomes" id="UP000298805">
    <property type="component" value="Chromosome"/>
</dbReference>
<evidence type="ECO:0000313" key="3">
    <source>
        <dbReference type="Proteomes" id="UP000272781"/>
    </source>
</evidence>
<dbReference type="RefSeq" id="WP_123351713.1">
    <property type="nucleotide sequence ID" value="NZ_CP027432.2"/>
</dbReference>
<protein>
    <submittedName>
        <fullName evidence="2">Uncharacterized protein</fullName>
    </submittedName>
</protein>
<sequence>MSIAQKYKELEKYLHKDDAEKINKIFSEILKETFDLVNKKIESKGTFDINDPEEAAAVRAMFEYMLELWNDGEIEEAKEVGYDMAYLVNDPKIKEMFSMYVLGMLDKLDIDTFFEKYVDDSKAYKDMFLAEFNDDIDELVIKHKKQFQEEFSKDAK</sequence>
<name>A0AAJ4RDP7_9BACT</name>
<accession>A0AAJ4RDP7</accession>
<evidence type="ECO:0000313" key="2">
    <source>
        <dbReference type="EMBL" id="ROR40800.1"/>
    </source>
</evidence>
<organism evidence="2 3">
    <name type="scientific">Caminibacter pacificus</name>
    <dbReference type="NCBI Taxonomy" id="1424653"/>
    <lineage>
        <taxon>Bacteria</taxon>
        <taxon>Pseudomonadati</taxon>
        <taxon>Campylobacterota</taxon>
        <taxon>Epsilonproteobacteria</taxon>
        <taxon>Nautiliales</taxon>
        <taxon>Nautiliaceae</taxon>
        <taxon>Caminibacter</taxon>
    </lineage>
</organism>
<dbReference type="AlphaFoldDB" id="A0AAJ4RDP7"/>
<dbReference type="EMBL" id="CP027432">
    <property type="protein sequence ID" value="QCI28473.1"/>
    <property type="molecule type" value="Genomic_DNA"/>
</dbReference>
<dbReference type="EMBL" id="RJVK01000001">
    <property type="protein sequence ID" value="ROR40800.1"/>
    <property type="molecule type" value="Genomic_DNA"/>
</dbReference>
<evidence type="ECO:0000313" key="4">
    <source>
        <dbReference type="Proteomes" id="UP000298805"/>
    </source>
</evidence>
<evidence type="ECO:0000313" key="1">
    <source>
        <dbReference type="EMBL" id="QCI28473.1"/>
    </source>
</evidence>
<reference evidence="2 3" key="2">
    <citation type="submission" date="2018-11" db="EMBL/GenBank/DDBJ databases">
        <title>Genomic Encyclopedia of Type Strains, Phase IV (KMG-IV): sequencing the most valuable type-strain genomes for metagenomic binning, comparative biology and taxonomic classification.</title>
        <authorList>
            <person name="Goeker M."/>
        </authorList>
    </citation>
    <scope>NUCLEOTIDE SEQUENCE [LARGE SCALE GENOMIC DNA]</scope>
    <source>
        <strain evidence="2 3">DSM 27783</strain>
    </source>
</reference>
<dbReference type="Proteomes" id="UP000272781">
    <property type="component" value="Unassembled WGS sequence"/>
</dbReference>